<protein>
    <submittedName>
        <fullName evidence="1">Uncharacterized protein</fullName>
    </submittedName>
</protein>
<dbReference type="EMBL" id="JALBCA010000013">
    <property type="protein sequence ID" value="KAI2391175.1"/>
    <property type="molecule type" value="Genomic_DNA"/>
</dbReference>
<accession>A0ACB8V2I8</accession>
<organism evidence="1">
    <name type="scientific">Ophidiomyces ophidiicola</name>
    <dbReference type="NCBI Taxonomy" id="1387563"/>
    <lineage>
        <taxon>Eukaryota</taxon>
        <taxon>Fungi</taxon>
        <taxon>Dikarya</taxon>
        <taxon>Ascomycota</taxon>
        <taxon>Pezizomycotina</taxon>
        <taxon>Eurotiomycetes</taxon>
        <taxon>Eurotiomycetidae</taxon>
        <taxon>Onygenales</taxon>
        <taxon>Onygenaceae</taxon>
        <taxon>Ophidiomyces</taxon>
    </lineage>
</organism>
<sequence length="286" mass="32847">MALIELPYFAPNPPHPLPTKDQVDTAPVLIAHNGYRVVHIKPHFVVKYGSSGQLNLIEGENMLFVRQMTAVRMPQVYALYTDPVKSVNYIVMEYIEGDVLASQWPNLTPTDKTNITNTLKKYFDQLRSLPSPGYFGGIGRRPLPEGMIWSEKPNPQINGPLDTEHALNTALALKYVIESDIQTVYKAAFYRRTLAQVFQGHDPIFTHGDFQRKNIIIRRSSAGSSDFEVTLIDWQTSGWYPSYWEYSMAMSATRWNDDWDQWVSLVLKSYDAEFPWLKMLYLEISS</sequence>
<comment type="caution">
    <text evidence="1">The sequence shown here is derived from an EMBL/GenBank/DDBJ whole genome shotgun (WGS) entry which is preliminary data.</text>
</comment>
<gene>
    <name evidence="1" type="ORF">LOY88_001248</name>
</gene>
<reference evidence="1" key="1">
    <citation type="journal article" date="2022" name="bioRxiv">
        <title>Population genetic analysis of Ophidiomyces ophidiicola, the causative agent of snake fungal disease, indicates recent introductions to the USA.</title>
        <authorList>
            <person name="Ladner J.T."/>
            <person name="Palmer J.M."/>
            <person name="Ettinger C.L."/>
            <person name="Stajich J.E."/>
            <person name="Farrell T.M."/>
            <person name="Glorioso B.M."/>
            <person name="Lawson B."/>
            <person name="Price S.J."/>
            <person name="Stengle A.G."/>
            <person name="Grear D.A."/>
            <person name="Lorch J.M."/>
        </authorList>
    </citation>
    <scope>NUCLEOTIDE SEQUENCE</scope>
    <source>
        <strain evidence="1">NWHC 24266-5</strain>
    </source>
</reference>
<name>A0ACB8V2I8_9EURO</name>
<evidence type="ECO:0000313" key="1">
    <source>
        <dbReference type="EMBL" id="KAI2391175.1"/>
    </source>
</evidence>
<proteinExistence type="predicted"/>